<name>A0ABQ3AW99_9GAMM</name>
<evidence type="ECO:0000313" key="11">
    <source>
        <dbReference type="EMBL" id="GGY66517.1"/>
    </source>
</evidence>
<evidence type="ECO:0000256" key="5">
    <source>
        <dbReference type="ARBA" id="ARBA00023136"/>
    </source>
</evidence>
<evidence type="ECO:0000256" key="8">
    <source>
        <dbReference type="ARBA" id="ARBA00024235"/>
    </source>
</evidence>
<evidence type="ECO:0000256" key="4">
    <source>
        <dbReference type="ARBA" id="ARBA00022989"/>
    </source>
</evidence>
<dbReference type="EMBL" id="BMXV01000002">
    <property type="protein sequence ID" value="GGY66517.1"/>
    <property type="molecule type" value="Genomic_DNA"/>
</dbReference>
<evidence type="ECO:0000256" key="2">
    <source>
        <dbReference type="ARBA" id="ARBA00022475"/>
    </source>
</evidence>
<evidence type="ECO:0000256" key="7">
    <source>
        <dbReference type="ARBA" id="ARBA00024197"/>
    </source>
</evidence>
<keyword evidence="5 9" id="KW-0472">Membrane</keyword>
<evidence type="ECO:0000256" key="3">
    <source>
        <dbReference type="ARBA" id="ARBA00022692"/>
    </source>
</evidence>
<comment type="similarity">
    <text evidence="7">Belongs to the YfgM family.</text>
</comment>
<feature type="transmembrane region" description="Helical" evidence="9">
    <location>
        <begin position="21"/>
        <end position="42"/>
    </location>
</feature>
<keyword evidence="12" id="KW-1185">Reference proteome</keyword>
<evidence type="ECO:0000256" key="6">
    <source>
        <dbReference type="ARBA" id="ARBA00023186"/>
    </source>
</evidence>
<dbReference type="InterPro" id="IPR018704">
    <property type="entry name" value="SecYEG/CpoB_TPR"/>
</dbReference>
<sequence>MAEMRTEEEQIEAIKQWWKKNGSSLLIGIGLALALVFGWQAWQNHQANKQAEAAADFAELMQQAQQASGEEDRESVTYLANQVREQHGDTTYAVYAMLILANQQMMADGDPAAAAETLQWALDQSGSSDALSLVVRTRLARAQYGAGELDDALATVRGADDTGAFEGLLAELEGDILVASGDTAGAEEAYLRARDSGRMEGSIGLLQRKLDNLAIGSDA</sequence>
<evidence type="ECO:0000256" key="1">
    <source>
        <dbReference type="ARBA" id="ARBA00004401"/>
    </source>
</evidence>
<evidence type="ECO:0000259" key="10">
    <source>
        <dbReference type="Pfam" id="PF09976"/>
    </source>
</evidence>
<comment type="caution">
    <text evidence="11">The sequence shown here is derived from an EMBL/GenBank/DDBJ whole genome shotgun (WGS) entry which is preliminary data.</text>
</comment>
<feature type="domain" description="Ancillary SecYEG translocon subunit/Cell division coordinator CpoB TPR" evidence="10">
    <location>
        <begin position="15"/>
        <end position="214"/>
    </location>
</feature>
<keyword evidence="3 9" id="KW-0812">Transmembrane</keyword>
<accession>A0ABQ3AW99</accession>
<dbReference type="PIRSF" id="PIRSF006170">
    <property type="entry name" value="YfgM"/>
    <property type="match status" value="1"/>
</dbReference>
<dbReference type="RefSeq" id="WP_189574178.1">
    <property type="nucleotide sequence ID" value="NZ_BMXV01000002.1"/>
</dbReference>
<organism evidence="11 12">
    <name type="scientific">Marinobacter zhanjiangensis</name>
    <dbReference type="NCBI Taxonomy" id="578215"/>
    <lineage>
        <taxon>Bacteria</taxon>
        <taxon>Pseudomonadati</taxon>
        <taxon>Pseudomonadota</taxon>
        <taxon>Gammaproteobacteria</taxon>
        <taxon>Pseudomonadales</taxon>
        <taxon>Marinobacteraceae</taxon>
        <taxon>Marinobacter</taxon>
    </lineage>
</organism>
<reference evidence="12" key="1">
    <citation type="journal article" date="2019" name="Int. J. Syst. Evol. Microbiol.">
        <title>The Global Catalogue of Microorganisms (GCM) 10K type strain sequencing project: providing services to taxonomists for standard genome sequencing and annotation.</title>
        <authorList>
            <consortium name="The Broad Institute Genomics Platform"/>
            <consortium name="The Broad Institute Genome Sequencing Center for Infectious Disease"/>
            <person name="Wu L."/>
            <person name="Ma J."/>
        </authorList>
    </citation>
    <scope>NUCLEOTIDE SEQUENCE [LARGE SCALE GENOMIC DNA]</scope>
    <source>
        <strain evidence="12">KCTC 22280</strain>
    </source>
</reference>
<keyword evidence="2" id="KW-1003">Cell membrane</keyword>
<gene>
    <name evidence="11" type="ORF">GCM10007071_11690</name>
</gene>
<dbReference type="PANTHER" id="PTHR38035">
    <property type="entry name" value="UPF0070 PROTEIN YFGM"/>
    <property type="match status" value="1"/>
</dbReference>
<dbReference type="InterPro" id="IPR011990">
    <property type="entry name" value="TPR-like_helical_dom_sf"/>
</dbReference>
<dbReference type="Proteomes" id="UP000601597">
    <property type="component" value="Unassembled WGS sequence"/>
</dbReference>
<comment type="subcellular location">
    <subcellularLocation>
        <location evidence="1">Cell membrane</location>
        <topology evidence="1">Single-pass type II membrane protein</topology>
    </subcellularLocation>
</comment>
<keyword evidence="6" id="KW-0143">Chaperone</keyword>
<dbReference type="PANTHER" id="PTHR38035:SF1">
    <property type="entry name" value="ANCILLARY SECYEG TRANSLOCON SUBUNIT"/>
    <property type="match status" value="1"/>
</dbReference>
<evidence type="ECO:0000313" key="12">
    <source>
        <dbReference type="Proteomes" id="UP000601597"/>
    </source>
</evidence>
<keyword evidence="4 9" id="KW-1133">Transmembrane helix</keyword>
<evidence type="ECO:0000256" key="9">
    <source>
        <dbReference type="SAM" id="Phobius"/>
    </source>
</evidence>
<dbReference type="Pfam" id="PF09976">
    <property type="entry name" value="TPR_21"/>
    <property type="match status" value="1"/>
</dbReference>
<dbReference type="InterPro" id="IPR026039">
    <property type="entry name" value="YfgM"/>
</dbReference>
<protein>
    <recommendedName>
        <fullName evidence="8">Ancillary SecYEG translocon subunit</fullName>
    </recommendedName>
</protein>
<dbReference type="Gene3D" id="1.25.40.10">
    <property type="entry name" value="Tetratricopeptide repeat domain"/>
    <property type="match status" value="1"/>
</dbReference>
<proteinExistence type="inferred from homology"/>